<organism evidence="5 6">
    <name type="scientific">Pseudogemmatithrix spongiicola</name>
    <dbReference type="NCBI Taxonomy" id="3062599"/>
    <lineage>
        <taxon>Bacteria</taxon>
        <taxon>Pseudomonadati</taxon>
        <taxon>Gemmatimonadota</taxon>
        <taxon>Gemmatimonadia</taxon>
        <taxon>Gemmatimonadales</taxon>
        <taxon>Gemmatimonadaceae</taxon>
        <taxon>Pseudogemmatithrix</taxon>
    </lineage>
</organism>
<dbReference type="PANTHER" id="PTHR43236">
    <property type="entry name" value="ANTITOXIN HIGA1"/>
    <property type="match status" value="1"/>
</dbReference>
<feature type="region of interest" description="Disordered" evidence="2">
    <location>
        <begin position="352"/>
        <end position="371"/>
    </location>
</feature>
<accession>A0AA49JZH1</accession>
<dbReference type="InterPro" id="IPR010982">
    <property type="entry name" value="Lambda_DNA-bd_dom_sf"/>
</dbReference>
<proteinExistence type="inferred from homology"/>
<evidence type="ECO:0000256" key="1">
    <source>
        <dbReference type="ARBA" id="ARBA00007227"/>
    </source>
</evidence>
<dbReference type="EMBL" id="CP130613">
    <property type="protein sequence ID" value="WKW14719.1"/>
    <property type="molecule type" value="Genomic_DNA"/>
</dbReference>
<dbReference type="SMART" id="SM00530">
    <property type="entry name" value="HTH_XRE"/>
    <property type="match status" value="1"/>
</dbReference>
<evidence type="ECO:0000313" key="4">
    <source>
        <dbReference type="EMBL" id="WKW11809.1"/>
    </source>
</evidence>
<dbReference type="SUPFAM" id="SSF47413">
    <property type="entry name" value="lambda repressor-like DNA-binding domains"/>
    <property type="match status" value="1"/>
</dbReference>
<dbReference type="RefSeq" id="WP_367887496.1">
    <property type="nucleotide sequence ID" value="NZ_CP130612.1"/>
</dbReference>
<evidence type="ECO:0000313" key="5">
    <source>
        <dbReference type="EMBL" id="WKW14719.1"/>
    </source>
</evidence>
<keyword evidence="6" id="KW-1185">Reference proteome</keyword>
<name>A0AA49JZH1_9BACT</name>
<dbReference type="CDD" id="cd00093">
    <property type="entry name" value="HTH_XRE"/>
    <property type="match status" value="1"/>
</dbReference>
<reference evidence="5" key="1">
    <citation type="submission" date="2023-07" db="EMBL/GenBank/DDBJ databases">
        <authorList>
            <person name="Haufschild T."/>
            <person name="Kallscheuer N."/>
            <person name="Hammer J."/>
            <person name="Kohn T."/>
            <person name="Kabuu M."/>
            <person name="Jogler M."/>
            <person name="Wohfarth N."/>
            <person name="Heuer A."/>
            <person name="Rohde M."/>
            <person name="van Teeseling M.C.F."/>
            <person name="Jogler C."/>
        </authorList>
    </citation>
    <scope>NUCLEOTIDE SEQUENCE</scope>
    <source>
        <strain evidence="4">Strain 138</strain>
        <strain evidence="5">Strain 318</strain>
    </source>
</reference>
<dbReference type="GO" id="GO:0003677">
    <property type="term" value="F:DNA binding"/>
    <property type="evidence" value="ECO:0007669"/>
    <property type="project" value="InterPro"/>
</dbReference>
<sequence>MQVESRAFEPARLLLARRRRGLKRSQLAVLAGLKPRTLAAYELSEREPSDDALARLQNALGFPREFFFRGAIPQLREDGVAFRALSKMTAPQREKALAAGELASELLEWAKSRFDLPAPNVPDLRLEKDPETAALALRAAWGMGDRPIPNLIKLLEAHGVRVFSLVEHDRALDGFSFWRAGEPFIFLNTLKSAERCRFDAAHELGHLVLHRHGGGVGPNAEREAMEFASSFLMPSSSVRSHVTGPVSITELLQVKQWWGVSLAALVKRLHDVKIINNWVYRETFMQLQGLGYRDNEPNGIVREHSLIWPQIFDEMRKEGSTRADVARLLGWPVEELQSLVFQLVISGLSGGNATAPQNSNSDARSALSILH</sequence>
<dbReference type="PANTHER" id="PTHR43236:SF1">
    <property type="entry name" value="BLL7220 PROTEIN"/>
    <property type="match status" value="1"/>
</dbReference>
<gene>
    <name evidence="4" type="ORF">Strain138_001075</name>
    <name evidence="5" type="ORF">Strain318_001075</name>
</gene>
<dbReference type="Pfam" id="PF06114">
    <property type="entry name" value="Peptidase_M78"/>
    <property type="match status" value="1"/>
</dbReference>
<dbReference type="Pfam" id="PF01381">
    <property type="entry name" value="HTH_3"/>
    <property type="match status" value="1"/>
</dbReference>
<feature type="compositionally biased region" description="Polar residues" evidence="2">
    <location>
        <begin position="352"/>
        <end position="363"/>
    </location>
</feature>
<dbReference type="InterPro" id="IPR010359">
    <property type="entry name" value="IrrE_HExxH"/>
</dbReference>
<comment type="similarity">
    <text evidence="1">Belongs to the short-chain fatty acyl-CoA assimilation regulator (ScfR) family.</text>
</comment>
<dbReference type="Gene3D" id="1.10.260.40">
    <property type="entry name" value="lambda repressor-like DNA-binding domains"/>
    <property type="match status" value="1"/>
</dbReference>
<dbReference type="Gene3D" id="1.10.10.2910">
    <property type="match status" value="1"/>
</dbReference>
<evidence type="ECO:0000259" key="3">
    <source>
        <dbReference type="PROSITE" id="PS50943"/>
    </source>
</evidence>
<accession>A0AA49JTT6</accession>
<dbReference type="InterPro" id="IPR001387">
    <property type="entry name" value="Cro/C1-type_HTH"/>
</dbReference>
<dbReference type="InterPro" id="IPR052345">
    <property type="entry name" value="Rad_response_metalloprotease"/>
</dbReference>
<feature type="domain" description="HTH cro/C1-type" evidence="3">
    <location>
        <begin position="13"/>
        <end position="67"/>
    </location>
</feature>
<dbReference type="PROSITE" id="PS50943">
    <property type="entry name" value="HTH_CROC1"/>
    <property type="match status" value="1"/>
</dbReference>
<dbReference type="Proteomes" id="UP001229955">
    <property type="component" value="Chromosome"/>
</dbReference>
<evidence type="ECO:0000313" key="6">
    <source>
        <dbReference type="Proteomes" id="UP001229955"/>
    </source>
</evidence>
<dbReference type="EMBL" id="CP130612">
    <property type="protein sequence ID" value="WKW11809.1"/>
    <property type="molecule type" value="Genomic_DNA"/>
</dbReference>
<protein>
    <submittedName>
        <fullName evidence="5">XRE family transcriptional regulator</fullName>
    </submittedName>
</protein>
<dbReference type="AlphaFoldDB" id="A0AA49JZH1"/>
<evidence type="ECO:0000256" key="2">
    <source>
        <dbReference type="SAM" id="MobiDB-lite"/>
    </source>
</evidence>
<dbReference type="KEGG" id="pspc:Strain318_001075"/>